<dbReference type="SUPFAM" id="SSF56954">
    <property type="entry name" value="Outer membrane efflux proteins (OEP)"/>
    <property type="match status" value="1"/>
</dbReference>
<sequence length="427" mass="48064">MNFLKITGLANVKPMSAVADKMKYMCLLGLCLALLPGSLLAEESDTSWGFWFRSQINQHPDIVAARERMQAELSRADSLDQPLYNPELGTEYEREGRDNNYRLGLSQTIDWWGKRDQQRQQATFGRKAARRIFELALQQKSAEALQAVVDWNAARAQADLARTQEEQLGTLFTLVKVRAQSGDLGQVDEELAFLGLSQKLNDAAQAQARMRQAEARLEELLPDWSVRRSDIPETLWANGDRGNMDQWVEQHPAVTAARAEWEVTKKMADLARLRGKAEPTVGLNGGKSSGSTVVGVTLSIPLNVRNNFSAQARAASRESFAAEASYRAVQRRQLAAVRASTATLEEYEKRYLRWQTLMEGRAESSGDLLEKQWRSGDMSTTEYLLSLQQRTQGLIAGIELHTQYQLARIEWLLQTGQMENALMQVKQ</sequence>
<evidence type="ECO:0000313" key="2">
    <source>
        <dbReference type="EMBL" id="VAV89335.1"/>
    </source>
</evidence>
<dbReference type="Pfam" id="PF02321">
    <property type="entry name" value="OEP"/>
    <property type="match status" value="1"/>
</dbReference>
<name>A0A3B0S1F4_9ZZZZ</name>
<keyword evidence="1" id="KW-0175">Coiled coil</keyword>
<dbReference type="InterPro" id="IPR010131">
    <property type="entry name" value="MdtP/NodT-like"/>
</dbReference>
<dbReference type="Gene3D" id="1.20.1600.10">
    <property type="entry name" value="Outer membrane efflux proteins (OEP)"/>
    <property type="match status" value="1"/>
</dbReference>
<organism evidence="2">
    <name type="scientific">hydrothermal vent metagenome</name>
    <dbReference type="NCBI Taxonomy" id="652676"/>
    <lineage>
        <taxon>unclassified sequences</taxon>
        <taxon>metagenomes</taxon>
        <taxon>ecological metagenomes</taxon>
    </lineage>
</organism>
<feature type="coiled-coil region" evidence="1">
    <location>
        <begin position="196"/>
        <end position="223"/>
    </location>
</feature>
<dbReference type="EMBL" id="UOED01000045">
    <property type="protein sequence ID" value="VAV89335.1"/>
    <property type="molecule type" value="Genomic_DNA"/>
</dbReference>
<dbReference type="AlphaFoldDB" id="A0A3B0S1F4"/>
<proteinExistence type="predicted"/>
<dbReference type="InterPro" id="IPR003423">
    <property type="entry name" value="OMP_efflux"/>
</dbReference>
<protein>
    <submittedName>
        <fullName evidence="2">Heavy metal RND efflux outer membrane protein, CzcC family</fullName>
    </submittedName>
</protein>
<accession>A0A3B0S1F4</accession>
<evidence type="ECO:0000256" key="1">
    <source>
        <dbReference type="SAM" id="Coils"/>
    </source>
</evidence>
<dbReference type="PANTHER" id="PTHR30203:SF24">
    <property type="entry name" value="BLR4935 PROTEIN"/>
    <property type="match status" value="1"/>
</dbReference>
<dbReference type="PANTHER" id="PTHR30203">
    <property type="entry name" value="OUTER MEMBRANE CATION EFFLUX PROTEIN"/>
    <property type="match status" value="1"/>
</dbReference>
<reference evidence="2" key="1">
    <citation type="submission" date="2018-06" db="EMBL/GenBank/DDBJ databases">
        <authorList>
            <person name="Zhirakovskaya E."/>
        </authorList>
    </citation>
    <scope>NUCLEOTIDE SEQUENCE</scope>
</reference>
<gene>
    <name evidence="2" type="ORF">MNBD_ALPHA02-351</name>
</gene>
<dbReference type="GO" id="GO:0015562">
    <property type="term" value="F:efflux transmembrane transporter activity"/>
    <property type="evidence" value="ECO:0007669"/>
    <property type="project" value="InterPro"/>
</dbReference>